<dbReference type="GO" id="GO:0003676">
    <property type="term" value="F:nucleic acid binding"/>
    <property type="evidence" value="ECO:0007669"/>
    <property type="project" value="InterPro"/>
</dbReference>
<dbReference type="EMBL" id="OV651817">
    <property type="protein sequence ID" value="CAH1110620.1"/>
    <property type="molecule type" value="Genomic_DNA"/>
</dbReference>
<evidence type="ECO:0000256" key="1">
    <source>
        <dbReference type="ARBA" id="ARBA00004173"/>
    </source>
</evidence>
<gene>
    <name evidence="3" type="ORF">PSYICH_LOCUS11675</name>
</gene>
<reference evidence="3" key="1">
    <citation type="submission" date="2022-01" db="EMBL/GenBank/DDBJ databases">
        <authorList>
            <person name="King R."/>
        </authorList>
    </citation>
    <scope>NUCLEOTIDE SEQUENCE</scope>
</reference>
<dbReference type="GO" id="GO:0005739">
    <property type="term" value="C:mitochondrion"/>
    <property type="evidence" value="ECO:0007669"/>
    <property type="project" value="UniProtKB-SubCell"/>
</dbReference>
<dbReference type="Proteomes" id="UP001153636">
    <property type="component" value="Chromosome 5"/>
</dbReference>
<dbReference type="AlphaFoldDB" id="A0A9P0D3I9"/>
<sequence length="107" mass="12344">MSEGGEGGEDIKIKTVPQDARYPNQNCTNWCMDAFIDYQKCKRLLGEEPHVARVVKNDLEEVGIATVVWPARSPDLNSMENLWDTRGRKLQEERNLNSLEDIRQRLI</sequence>
<keyword evidence="2" id="KW-0496">Mitochondrion</keyword>
<dbReference type="OrthoDB" id="1107506at2759"/>
<accession>A0A9P0D3I9</accession>
<evidence type="ECO:0008006" key="5">
    <source>
        <dbReference type="Google" id="ProtNLM"/>
    </source>
</evidence>
<evidence type="ECO:0000256" key="2">
    <source>
        <dbReference type="ARBA" id="ARBA00023128"/>
    </source>
</evidence>
<dbReference type="SUPFAM" id="SSF47694">
    <property type="entry name" value="Cytochrome c oxidase subunit h"/>
    <property type="match status" value="1"/>
</dbReference>
<name>A0A9P0D3I9_9CUCU</name>
<evidence type="ECO:0000313" key="3">
    <source>
        <dbReference type="EMBL" id="CAH1110620.1"/>
    </source>
</evidence>
<dbReference type="InterPro" id="IPR036549">
    <property type="entry name" value="CX6/COA6-like_sf"/>
</dbReference>
<keyword evidence="4" id="KW-1185">Reference proteome</keyword>
<proteinExistence type="predicted"/>
<evidence type="ECO:0000313" key="4">
    <source>
        <dbReference type="Proteomes" id="UP001153636"/>
    </source>
</evidence>
<dbReference type="InterPro" id="IPR036397">
    <property type="entry name" value="RNaseH_sf"/>
</dbReference>
<dbReference type="Gene3D" id="3.30.420.10">
    <property type="entry name" value="Ribonuclease H-like superfamily/Ribonuclease H"/>
    <property type="match status" value="1"/>
</dbReference>
<comment type="subcellular location">
    <subcellularLocation>
        <location evidence="1">Mitochondrion</location>
    </subcellularLocation>
</comment>
<protein>
    <recommendedName>
        <fullName evidence="5">Tc1-like transposase DDE domain-containing protein</fullName>
    </recommendedName>
</protein>
<organism evidence="3 4">
    <name type="scientific">Psylliodes chrysocephalus</name>
    <dbReference type="NCBI Taxonomy" id="3402493"/>
    <lineage>
        <taxon>Eukaryota</taxon>
        <taxon>Metazoa</taxon>
        <taxon>Ecdysozoa</taxon>
        <taxon>Arthropoda</taxon>
        <taxon>Hexapoda</taxon>
        <taxon>Insecta</taxon>
        <taxon>Pterygota</taxon>
        <taxon>Neoptera</taxon>
        <taxon>Endopterygota</taxon>
        <taxon>Coleoptera</taxon>
        <taxon>Polyphaga</taxon>
        <taxon>Cucujiformia</taxon>
        <taxon>Chrysomeloidea</taxon>
        <taxon>Chrysomelidae</taxon>
        <taxon>Galerucinae</taxon>
        <taxon>Alticini</taxon>
        <taxon>Psylliodes</taxon>
    </lineage>
</organism>